<dbReference type="Pfam" id="PF14364">
    <property type="entry name" value="DUF4408"/>
    <property type="match status" value="1"/>
</dbReference>
<dbReference type="InterPro" id="IPR008480">
    <property type="entry name" value="DUF761_pln"/>
</dbReference>
<evidence type="ECO:0000313" key="5">
    <source>
        <dbReference type="Proteomes" id="UP000655225"/>
    </source>
</evidence>
<dbReference type="Proteomes" id="UP000655225">
    <property type="component" value="Unassembled WGS sequence"/>
</dbReference>
<evidence type="ECO:0000256" key="2">
    <source>
        <dbReference type="SAM" id="Phobius"/>
    </source>
</evidence>
<feature type="region of interest" description="Disordered" evidence="1">
    <location>
        <begin position="122"/>
        <end position="145"/>
    </location>
</feature>
<dbReference type="OrthoDB" id="1931904at2759"/>
<feature type="compositionally biased region" description="Basic and acidic residues" evidence="1">
    <location>
        <begin position="247"/>
        <end position="257"/>
    </location>
</feature>
<feature type="region of interest" description="Disordered" evidence="1">
    <location>
        <begin position="233"/>
        <end position="264"/>
    </location>
</feature>
<organism evidence="4 5">
    <name type="scientific">Tetracentron sinense</name>
    <name type="common">Spur-leaf</name>
    <dbReference type="NCBI Taxonomy" id="13715"/>
    <lineage>
        <taxon>Eukaryota</taxon>
        <taxon>Viridiplantae</taxon>
        <taxon>Streptophyta</taxon>
        <taxon>Embryophyta</taxon>
        <taxon>Tracheophyta</taxon>
        <taxon>Spermatophyta</taxon>
        <taxon>Magnoliopsida</taxon>
        <taxon>Trochodendrales</taxon>
        <taxon>Trochodendraceae</taxon>
        <taxon>Tetracentron</taxon>
    </lineage>
</organism>
<comment type="caution">
    <text evidence="4">The sequence shown here is derived from an EMBL/GenBank/DDBJ whole genome shotgun (WGS) entry which is preliminary data.</text>
</comment>
<sequence>MIEESILSTWASMNSLFTPTVLFVFLNLMIGTIAFRSGLRNQKRQQIEDEKQPQLDQAPSFFQRLASINLFRFKSEEIIKPFRFLTTTLNPEGEYRSDEEPQFAPFLKRIKSINLFPYKSEEVKPKESEPQYTGDQEEKEPQLARTPSLLKRIKSINFYHNNSEEVLTTLQPQETEQTQIVKAPVEIEDQNLRRINSDTRPASGVMPVKLPRKMRKSASLKSVFLHFKEKEEEEEEEEIVLTRRPSTMRESKSKASEGDDEEVDAKADDFIDKFKKELKLQRIDSIIRYKDMLSRGT</sequence>
<evidence type="ECO:0000256" key="1">
    <source>
        <dbReference type="SAM" id="MobiDB-lite"/>
    </source>
</evidence>
<keyword evidence="2" id="KW-1133">Transmembrane helix</keyword>
<protein>
    <recommendedName>
        <fullName evidence="3">DUF4408 domain-containing protein</fullName>
    </recommendedName>
</protein>
<feature type="domain" description="DUF4408" evidence="3">
    <location>
        <begin position="9"/>
        <end position="37"/>
    </location>
</feature>
<dbReference type="EMBL" id="JABCRI010000004">
    <property type="protein sequence ID" value="KAF8406885.1"/>
    <property type="molecule type" value="Genomic_DNA"/>
</dbReference>
<feature type="transmembrane region" description="Helical" evidence="2">
    <location>
        <begin position="16"/>
        <end position="35"/>
    </location>
</feature>
<name>A0A834ZK10_TETSI</name>
<dbReference type="PANTHER" id="PTHR33098">
    <property type="entry name" value="COTTON FIBER (DUF761)"/>
    <property type="match status" value="1"/>
</dbReference>
<keyword evidence="2" id="KW-0812">Transmembrane</keyword>
<dbReference type="PANTHER" id="PTHR33098:SF57">
    <property type="entry name" value="DUF4408 DOMAIN PROTEIN"/>
    <property type="match status" value="1"/>
</dbReference>
<dbReference type="AlphaFoldDB" id="A0A834ZK10"/>
<proteinExistence type="predicted"/>
<dbReference type="Pfam" id="PF05553">
    <property type="entry name" value="DUF761"/>
    <property type="match status" value="1"/>
</dbReference>
<evidence type="ECO:0000313" key="4">
    <source>
        <dbReference type="EMBL" id="KAF8406885.1"/>
    </source>
</evidence>
<keyword evidence="2" id="KW-0472">Membrane</keyword>
<accession>A0A834ZK10</accession>
<keyword evidence="5" id="KW-1185">Reference proteome</keyword>
<gene>
    <name evidence="4" type="ORF">HHK36_006006</name>
</gene>
<dbReference type="InterPro" id="IPR025520">
    <property type="entry name" value="DUF4408"/>
</dbReference>
<reference evidence="4 5" key="1">
    <citation type="submission" date="2020-04" db="EMBL/GenBank/DDBJ databases">
        <title>Plant Genome Project.</title>
        <authorList>
            <person name="Zhang R.-G."/>
        </authorList>
    </citation>
    <scope>NUCLEOTIDE SEQUENCE [LARGE SCALE GENOMIC DNA]</scope>
    <source>
        <strain evidence="4">YNK0</strain>
        <tissue evidence="4">Leaf</tissue>
    </source>
</reference>
<evidence type="ECO:0000259" key="3">
    <source>
        <dbReference type="Pfam" id="PF14364"/>
    </source>
</evidence>
<dbReference type="OMA" id="QRESTHR"/>